<organism evidence="2">
    <name type="scientific">Tanacetum cinerariifolium</name>
    <name type="common">Dalmatian daisy</name>
    <name type="synonym">Chrysanthemum cinerariifolium</name>
    <dbReference type="NCBI Taxonomy" id="118510"/>
    <lineage>
        <taxon>Eukaryota</taxon>
        <taxon>Viridiplantae</taxon>
        <taxon>Streptophyta</taxon>
        <taxon>Embryophyta</taxon>
        <taxon>Tracheophyta</taxon>
        <taxon>Spermatophyta</taxon>
        <taxon>Magnoliopsida</taxon>
        <taxon>eudicotyledons</taxon>
        <taxon>Gunneridae</taxon>
        <taxon>Pentapetalae</taxon>
        <taxon>asterids</taxon>
        <taxon>campanulids</taxon>
        <taxon>Asterales</taxon>
        <taxon>Asteraceae</taxon>
        <taxon>Asteroideae</taxon>
        <taxon>Anthemideae</taxon>
        <taxon>Anthemidinae</taxon>
        <taxon>Tanacetum</taxon>
    </lineage>
</organism>
<sequence length="94" mass="10929">LTAELERYKDQVRILKEGNNVDKISDSCAQSMEIGNLKQTLSEHLKEKESLKQTVTLLKNDFQIEESRNIDRELTLEKHIKELNNIVFKSNQSV</sequence>
<comment type="caution">
    <text evidence="2">The sequence shown here is derived from an EMBL/GenBank/DDBJ whole genome shotgun (WGS) entry which is preliminary data.</text>
</comment>
<evidence type="ECO:0000256" key="1">
    <source>
        <dbReference type="SAM" id="Coils"/>
    </source>
</evidence>
<accession>A0A699Q8H0</accession>
<reference evidence="2" key="1">
    <citation type="journal article" date="2019" name="Sci. Rep.">
        <title>Draft genome of Tanacetum cinerariifolium, the natural source of mosquito coil.</title>
        <authorList>
            <person name="Yamashiro T."/>
            <person name="Shiraishi A."/>
            <person name="Satake H."/>
            <person name="Nakayama K."/>
        </authorList>
    </citation>
    <scope>NUCLEOTIDE SEQUENCE</scope>
</reference>
<dbReference type="EMBL" id="BKCJ010983446">
    <property type="protein sequence ID" value="GFC59928.1"/>
    <property type="molecule type" value="Genomic_DNA"/>
</dbReference>
<keyword evidence="1" id="KW-0175">Coiled coil</keyword>
<protein>
    <submittedName>
        <fullName evidence="2">Uncharacterized protein</fullName>
    </submittedName>
</protein>
<proteinExistence type="predicted"/>
<feature type="non-terminal residue" evidence="2">
    <location>
        <position position="1"/>
    </location>
</feature>
<evidence type="ECO:0000313" key="2">
    <source>
        <dbReference type="EMBL" id="GFC59928.1"/>
    </source>
</evidence>
<gene>
    <name evidence="2" type="ORF">Tci_831898</name>
</gene>
<feature type="coiled-coil region" evidence="1">
    <location>
        <begin position="34"/>
        <end position="61"/>
    </location>
</feature>
<dbReference type="AlphaFoldDB" id="A0A699Q8H0"/>
<name>A0A699Q8H0_TANCI</name>